<organism evidence="1 2">
    <name type="scientific">Avena sativa</name>
    <name type="common">Oat</name>
    <dbReference type="NCBI Taxonomy" id="4498"/>
    <lineage>
        <taxon>Eukaryota</taxon>
        <taxon>Viridiplantae</taxon>
        <taxon>Streptophyta</taxon>
        <taxon>Embryophyta</taxon>
        <taxon>Tracheophyta</taxon>
        <taxon>Spermatophyta</taxon>
        <taxon>Magnoliopsida</taxon>
        <taxon>Liliopsida</taxon>
        <taxon>Poales</taxon>
        <taxon>Poaceae</taxon>
        <taxon>BOP clade</taxon>
        <taxon>Pooideae</taxon>
        <taxon>Poodae</taxon>
        <taxon>Poeae</taxon>
        <taxon>Poeae Chloroplast Group 1 (Aveneae type)</taxon>
        <taxon>Aveninae</taxon>
        <taxon>Avena</taxon>
    </lineage>
</organism>
<keyword evidence="2" id="KW-1185">Reference proteome</keyword>
<evidence type="ECO:0000313" key="2">
    <source>
        <dbReference type="Proteomes" id="UP001732700"/>
    </source>
</evidence>
<proteinExistence type="predicted"/>
<dbReference type="EnsemblPlants" id="AVESA.00010b.r2.2AG0213210.1">
    <property type="protein sequence ID" value="AVESA.00010b.r2.2AG0213210.1.CDS"/>
    <property type="gene ID" value="AVESA.00010b.r2.2AG0213210"/>
</dbReference>
<dbReference type="Proteomes" id="UP001732700">
    <property type="component" value="Chromosome 2A"/>
</dbReference>
<name>A0ACD5U8P9_AVESA</name>
<protein>
    <submittedName>
        <fullName evidence="1">Uncharacterized protein</fullName>
    </submittedName>
</protein>
<reference evidence="1" key="1">
    <citation type="submission" date="2021-05" db="EMBL/GenBank/DDBJ databases">
        <authorList>
            <person name="Scholz U."/>
            <person name="Mascher M."/>
            <person name="Fiebig A."/>
        </authorList>
    </citation>
    <scope>NUCLEOTIDE SEQUENCE [LARGE SCALE GENOMIC DNA]</scope>
</reference>
<reference evidence="1" key="2">
    <citation type="submission" date="2025-09" db="UniProtKB">
        <authorList>
            <consortium name="EnsemblPlants"/>
        </authorList>
    </citation>
    <scope>IDENTIFICATION</scope>
</reference>
<accession>A0ACD5U8P9</accession>
<evidence type="ECO:0000313" key="1">
    <source>
        <dbReference type="EnsemblPlants" id="AVESA.00010b.r2.2AG0213210.1.CDS"/>
    </source>
</evidence>
<sequence>MAAPPTHSPHLHRHPSISFPPTKAQSLKRPKHHTSSQQQQLEALTIRQKMGLCISSGAAAVAAVQADGVAASTAMVLLPTGELREYPALATAARVLEESVEAGAGWFLCDADAMGFEGAVSAVGGAEELRPGQIYFVLPAEARRNGLRREDMAALAVRASSALVKKASTTAGGSGRRRRAGYVSPLVFAPPPEKVDQAAAYKTVPALAAKRRPVARVKSAGRMQTRFAPDLSAIPECDTSQLFRPFWRNDTRTEELMSPGWRRAASAAESEKEDSRQILIGRTLLPWRGRYYNIRFRCG</sequence>